<dbReference type="PROSITE" id="PS00188">
    <property type="entry name" value="BIOTIN"/>
    <property type="match status" value="1"/>
</dbReference>
<sequence length="665" mass="70189">MFKKILIANRGEIACRVAATARRLGIRTVAVYSEADAQARHVLACDEAVAIGGPAPRDSYLRADVILAAARATGAQAVHPGYGFLSENEGFAQACADAGIAFIGPPPSAIAAMGSKSAAKALMEKAGVPLVPGYHGADNDPALLAAEAARIGYPVLIKASAGGGGKGMRRVDAPEDFAAALASCQREAQASFGDAHVLIERYVLRPRHIEIQVFADAQGQAIHLGERDCSVQRRHQKVLEESPAPGLSAARRAEMGAAAVAAAQAVGYVGAGTVEFIAEEVDDGDIRFYFMEMNTRLQVEHPVTEAVTGLDLVEWQLRVAAGQPLPLAQDQVRMAGHAIEARICAENPDGGFLPATGSLDVLRWPEHVAFERGAVRVDAGVREGDAISPHYDSMIAKLIVWGDNRAQALARLDAALQATRIVGLATNVAFLRRVVNSNAFATADLDTALIERERAVLLDQPPLPLHIAAAGVVAHSLAEEAALEGADPFSRRDGWRLHGGARRHVDLEVDGQMHSVALARHHDGQCELQIGDQHWPITVRALGGALHDLTLGERRLRLEVFKHGERVAVFGPEGSAVLREVDAIAHAGDAAGEGGRLTAPMPGKVVAFLAAAGDSVAKGQPLAVMEAMKMEHTLTAPRDGVVAELLYGVGDQVAEGGELLRLEPV</sequence>
<evidence type="ECO:0000256" key="2">
    <source>
        <dbReference type="ARBA" id="ARBA00022598"/>
    </source>
</evidence>
<dbReference type="InterPro" id="IPR011053">
    <property type="entry name" value="Single_hybrid_motif"/>
</dbReference>
<keyword evidence="11" id="KW-1185">Reference proteome</keyword>
<dbReference type="InterPro" id="IPR048429">
    <property type="entry name" value="MCC_alpha_BT"/>
</dbReference>
<dbReference type="PROSITE" id="PS50968">
    <property type="entry name" value="BIOTINYL_LIPOYL"/>
    <property type="match status" value="1"/>
</dbReference>
<reference evidence="10 11" key="1">
    <citation type="submission" date="2024-04" db="EMBL/GenBank/DDBJ databases">
        <title>Novel species of the genus Ideonella isolated from streams.</title>
        <authorList>
            <person name="Lu H."/>
        </authorList>
    </citation>
    <scope>NUCLEOTIDE SEQUENCE [LARGE SCALE GENOMIC DNA]</scope>
    <source>
        <strain evidence="10 11">DXS22W</strain>
    </source>
</reference>
<feature type="domain" description="Lipoyl-binding" evidence="7">
    <location>
        <begin position="584"/>
        <end position="663"/>
    </location>
</feature>
<evidence type="ECO:0000259" key="8">
    <source>
        <dbReference type="PROSITE" id="PS50975"/>
    </source>
</evidence>
<dbReference type="PROSITE" id="PS50975">
    <property type="entry name" value="ATP_GRASP"/>
    <property type="match status" value="1"/>
</dbReference>
<dbReference type="PROSITE" id="PS00866">
    <property type="entry name" value="CPSASE_1"/>
    <property type="match status" value="1"/>
</dbReference>
<dbReference type="PANTHER" id="PTHR18866:SF33">
    <property type="entry name" value="METHYLCROTONOYL-COA CARBOXYLASE SUBUNIT ALPHA, MITOCHONDRIAL-RELATED"/>
    <property type="match status" value="1"/>
</dbReference>
<dbReference type="Pfam" id="PF02786">
    <property type="entry name" value="CPSase_L_D2"/>
    <property type="match status" value="1"/>
</dbReference>
<evidence type="ECO:0000256" key="4">
    <source>
        <dbReference type="ARBA" id="ARBA00022840"/>
    </source>
</evidence>
<dbReference type="InterPro" id="IPR001882">
    <property type="entry name" value="Biotin_BS"/>
</dbReference>
<dbReference type="CDD" id="cd06850">
    <property type="entry name" value="biotinyl_domain"/>
    <property type="match status" value="1"/>
</dbReference>
<evidence type="ECO:0000259" key="7">
    <source>
        <dbReference type="PROSITE" id="PS50968"/>
    </source>
</evidence>
<dbReference type="InterPro" id="IPR000089">
    <property type="entry name" value="Biotin_lipoyl"/>
</dbReference>
<dbReference type="Pfam" id="PF21139">
    <property type="entry name" value="BT_MCC_alpha"/>
    <property type="match status" value="1"/>
</dbReference>
<dbReference type="InterPro" id="IPR011761">
    <property type="entry name" value="ATP-grasp"/>
</dbReference>
<name>A0ABU9CP01_9BURK</name>
<dbReference type="InterPro" id="IPR005479">
    <property type="entry name" value="CPAse_ATP-bd"/>
</dbReference>
<dbReference type="SUPFAM" id="SSF51230">
    <property type="entry name" value="Single hybrid motif"/>
    <property type="match status" value="1"/>
</dbReference>
<dbReference type="Gene3D" id="3.30.700.40">
    <property type="match status" value="1"/>
</dbReference>
<evidence type="ECO:0000313" key="10">
    <source>
        <dbReference type="EMBL" id="MEK8053543.1"/>
    </source>
</evidence>
<dbReference type="PROSITE" id="PS50979">
    <property type="entry name" value="BC"/>
    <property type="match status" value="1"/>
</dbReference>
<dbReference type="EMBL" id="JBBUTH010000011">
    <property type="protein sequence ID" value="MEK8053543.1"/>
    <property type="molecule type" value="Genomic_DNA"/>
</dbReference>
<dbReference type="Gene3D" id="2.40.50.100">
    <property type="match status" value="1"/>
</dbReference>
<dbReference type="SUPFAM" id="SSF56059">
    <property type="entry name" value="Glutathione synthetase ATP-binding domain-like"/>
    <property type="match status" value="1"/>
</dbReference>
<gene>
    <name evidence="10" type="ORF">AACH10_25020</name>
</gene>
<organism evidence="10 11">
    <name type="scientific">Pseudaquabacterium inlustre</name>
    <dbReference type="NCBI Taxonomy" id="2984192"/>
    <lineage>
        <taxon>Bacteria</taxon>
        <taxon>Pseudomonadati</taxon>
        <taxon>Pseudomonadota</taxon>
        <taxon>Betaproteobacteria</taxon>
        <taxon>Burkholderiales</taxon>
        <taxon>Sphaerotilaceae</taxon>
        <taxon>Pseudaquabacterium</taxon>
    </lineage>
</organism>
<evidence type="ECO:0000256" key="1">
    <source>
        <dbReference type="ARBA" id="ARBA00001953"/>
    </source>
</evidence>
<dbReference type="SMART" id="SM00878">
    <property type="entry name" value="Biotin_carb_C"/>
    <property type="match status" value="1"/>
</dbReference>
<dbReference type="InterPro" id="IPR005481">
    <property type="entry name" value="BC-like_N"/>
</dbReference>
<dbReference type="SUPFAM" id="SSF52440">
    <property type="entry name" value="PreATP-grasp domain"/>
    <property type="match status" value="1"/>
</dbReference>
<dbReference type="InterPro" id="IPR011054">
    <property type="entry name" value="Rudment_hybrid_motif"/>
</dbReference>
<dbReference type="Pfam" id="PF00364">
    <property type="entry name" value="Biotin_lipoyl"/>
    <property type="match status" value="1"/>
</dbReference>
<accession>A0ABU9CP01</accession>
<comment type="caution">
    <text evidence="10">The sequence shown here is derived from an EMBL/GenBank/DDBJ whole genome shotgun (WGS) entry which is preliminary data.</text>
</comment>
<dbReference type="Gene3D" id="3.30.470.20">
    <property type="entry name" value="ATP-grasp fold, B domain"/>
    <property type="match status" value="1"/>
</dbReference>
<protein>
    <submittedName>
        <fullName evidence="10">Acetyl/propionyl/methylcrotonyl-CoA carboxylase subunit alpha</fullName>
    </submittedName>
</protein>
<dbReference type="Proteomes" id="UP001365405">
    <property type="component" value="Unassembled WGS sequence"/>
</dbReference>
<dbReference type="InterPro" id="IPR011764">
    <property type="entry name" value="Biotin_carboxylation_dom"/>
</dbReference>
<feature type="domain" description="ATP-grasp" evidence="8">
    <location>
        <begin position="120"/>
        <end position="321"/>
    </location>
</feature>
<keyword evidence="3 6" id="KW-0547">Nucleotide-binding</keyword>
<proteinExistence type="predicted"/>
<evidence type="ECO:0000256" key="6">
    <source>
        <dbReference type="PROSITE-ProRule" id="PRU00409"/>
    </source>
</evidence>
<evidence type="ECO:0000313" key="11">
    <source>
        <dbReference type="Proteomes" id="UP001365405"/>
    </source>
</evidence>
<feature type="domain" description="Biotin carboxylation" evidence="9">
    <location>
        <begin position="1"/>
        <end position="455"/>
    </location>
</feature>
<dbReference type="PANTHER" id="PTHR18866">
    <property type="entry name" value="CARBOXYLASE:PYRUVATE/ACETYL-COA/PROPIONYL-COA CARBOXYLASE"/>
    <property type="match status" value="1"/>
</dbReference>
<dbReference type="PROSITE" id="PS00867">
    <property type="entry name" value="CPSASE_2"/>
    <property type="match status" value="1"/>
</dbReference>
<keyword evidence="2" id="KW-0436">Ligase</keyword>
<evidence type="ECO:0000256" key="3">
    <source>
        <dbReference type="ARBA" id="ARBA00022741"/>
    </source>
</evidence>
<evidence type="ECO:0000256" key="5">
    <source>
        <dbReference type="ARBA" id="ARBA00023267"/>
    </source>
</evidence>
<keyword evidence="4 6" id="KW-0067">ATP-binding</keyword>
<dbReference type="RefSeq" id="WP_341413267.1">
    <property type="nucleotide sequence ID" value="NZ_JBBUTH010000011.1"/>
</dbReference>
<keyword evidence="5" id="KW-0092">Biotin</keyword>
<dbReference type="SUPFAM" id="SSF51246">
    <property type="entry name" value="Rudiment single hybrid motif"/>
    <property type="match status" value="1"/>
</dbReference>
<dbReference type="InterPro" id="IPR016185">
    <property type="entry name" value="PreATP-grasp_dom_sf"/>
</dbReference>
<dbReference type="Pfam" id="PF02785">
    <property type="entry name" value="Biotin_carb_C"/>
    <property type="match status" value="1"/>
</dbReference>
<evidence type="ECO:0000259" key="9">
    <source>
        <dbReference type="PROSITE" id="PS50979"/>
    </source>
</evidence>
<dbReference type="InterPro" id="IPR050856">
    <property type="entry name" value="Biotin_carboxylase_complex"/>
</dbReference>
<dbReference type="InterPro" id="IPR005482">
    <property type="entry name" value="Biotin_COase_C"/>
</dbReference>
<comment type="cofactor">
    <cofactor evidence="1">
        <name>biotin</name>
        <dbReference type="ChEBI" id="CHEBI:57586"/>
    </cofactor>
</comment>
<dbReference type="Pfam" id="PF00289">
    <property type="entry name" value="Biotin_carb_N"/>
    <property type="match status" value="1"/>
</dbReference>